<dbReference type="InterPro" id="IPR008271">
    <property type="entry name" value="Ser/Thr_kinase_AS"/>
</dbReference>
<feature type="domain" description="Protein kinase" evidence="2">
    <location>
        <begin position="95"/>
        <end position="383"/>
    </location>
</feature>
<dbReference type="SUPFAM" id="SSF56112">
    <property type="entry name" value="Protein kinase-like (PK-like)"/>
    <property type="match status" value="1"/>
</dbReference>
<evidence type="ECO:0000313" key="3">
    <source>
        <dbReference type="EMBL" id="RAP37482.1"/>
    </source>
</evidence>
<dbReference type="SMART" id="SM00220">
    <property type="entry name" value="S_TKc"/>
    <property type="match status" value="1"/>
</dbReference>
<reference evidence="3 4" key="1">
    <citation type="submission" date="2017-02" db="EMBL/GenBank/DDBJ databases">
        <title>Legionella quilivanii strain from human: case report and whole genome sequencing analysis.</title>
        <authorList>
            <person name="Lalancette C."/>
            <person name="Leduc J.-M."/>
            <person name="Levesque S."/>
            <person name="Fournier E."/>
            <person name="Saoud J."/>
            <person name="Faucher S.P."/>
            <person name="Bernard K."/>
            <person name="Martineau C."/>
            <person name="Longtin J."/>
        </authorList>
    </citation>
    <scope>NUCLEOTIDE SEQUENCE [LARGE SCALE GENOMIC DNA]</scope>
    <source>
        <strain evidence="3 4">ID143958</strain>
    </source>
</reference>
<dbReference type="InterPro" id="IPR011009">
    <property type="entry name" value="Kinase-like_dom_sf"/>
</dbReference>
<dbReference type="Gene3D" id="1.10.510.10">
    <property type="entry name" value="Transferase(Phosphotransferase) domain 1"/>
    <property type="match status" value="1"/>
</dbReference>
<dbReference type="Proteomes" id="UP000249458">
    <property type="component" value="Unassembled WGS sequence"/>
</dbReference>
<evidence type="ECO:0000259" key="2">
    <source>
        <dbReference type="PROSITE" id="PS50011"/>
    </source>
</evidence>
<dbReference type="AlphaFoldDB" id="A0A364LL83"/>
<dbReference type="RefSeq" id="WP_112218837.1">
    <property type="nucleotide sequence ID" value="NZ_MVJN01000003.1"/>
</dbReference>
<evidence type="ECO:0000313" key="4">
    <source>
        <dbReference type="Proteomes" id="UP000249458"/>
    </source>
</evidence>
<dbReference type="PROSITE" id="PS00108">
    <property type="entry name" value="PROTEIN_KINASE_ST"/>
    <property type="match status" value="1"/>
</dbReference>
<dbReference type="EMBL" id="MVJN01000003">
    <property type="protein sequence ID" value="RAP37482.1"/>
    <property type="molecule type" value="Genomic_DNA"/>
</dbReference>
<dbReference type="Pfam" id="PF00069">
    <property type="entry name" value="Pkinase"/>
    <property type="match status" value="1"/>
</dbReference>
<dbReference type="GO" id="GO:0005524">
    <property type="term" value="F:ATP binding"/>
    <property type="evidence" value="ECO:0007669"/>
    <property type="project" value="InterPro"/>
</dbReference>
<comment type="caution">
    <text evidence="3">The sequence shown here is derived from an EMBL/GenBank/DDBJ whole genome shotgun (WGS) entry which is preliminary data.</text>
</comment>
<dbReference type="InterPro" id="IPR000719">
    <property type="entry name" value="Prot_kinase_dom"/>
</dbReference>
<dbReference type="PANTHER" id="PTHR44167:SF24">
    <property type="entry name" value="SERINE_THREONINE-PROTEIN KINASE CHK2"/>
    <property type="match status" value="1"/>
</dbReference>
<feature type="compositionally biased region" description="Basic and acidic residues" evidence="1">
    <location>
        <begin position="434"/>
        <end position="447"/>
    </location>
</feature>
<protein>
    <recommendedName>
        <fullName evidence="2">Protein kinase domain-containing protein</fullName>
    </recommendedName>
</protein>
<feature type="region of interest" description="Disordered" evidence="1">
    <location>
        <begin position="424"/>
        <end position="453"/>
    </location>
</feature>
<organism evidence="3 4">
    <name type="scientific">Legionella quinlivanii</name>
    <dbReference type="NCBI Taxonomy" id="45073"/>
    <lineage>
        <taxon>Bacteria</taxon>
        <taxon>Pseudomonadati</taxon>
        <taxon>Pseudomonadota</taxon>
        <taxon>Gammaproteobacteria</taxon>
        <taxon>Legionellales</taxon>
        <taxon>Legionellaceae</taxon>
        <taxon>Legionella</taxon>
    </lineage>
</organism>
<dbReference type="GO" id="GO:0004672">
    <property type="term" value="F:protein kinase activity"/>
    <property type="evidence" value="ECO:0007669"/>
    <property type="project" value="InterPro"/>
</dbReference>
<sequence length="453" mass="51999">MTITIKTPSSPSEEERKILAALFAQTSNAEGWMPRYGWRAAKSYDVRLRNLYYDNVYYKDQIEKVVLGEKIIRFKSKKTPANIKQDRLEDNRYGVLAEKPLGKGAFGLAIPVKVTYRLTESNTDLSFKEKKQGERRLAKQVAHDPYTPRSNYEGYPGLKREYDIASKTPHTHPKQPVMYDGQAYMVERLMEGRCLGDIIDDDRAPDWSKAVKPLSMYERFTISINLLEAWKEQVFNPQIIHRDLKPENVIIDDELNVKTIDFGLARLFEEKLRDDVGSPMYVSPEAVQNKAIDYRADLYSLGRLVALVWRNSAFLYNEAAAGRVLPVARANDYSHMFYALDVKPEVKELIVNTLKTLTLIEPKSRISVDEAINNFKKARDMQLPPQKPEPPPLAENDFAAEDSLPHEKKGILRKAAMFFGIKREKSKRRSINKGGKEEPAERKRESNDSSIHN</sequence>
<gene>
    <name evidence="3" type="ORF">B1207_04725</name>
</gene>
<dbReference type="PROSITE" id="PS50011">
    <property type="entry name" value="PROTEIN_KINASE_DOM"/>
    <property type="match status" value="1"/>
</dbReference>
<evidence type="ECO:0000256" key="1">
    <source>
        <dbReference type="SAM" id="MobiDB-lite"/>
    </source>
</evidence>
<dbReference type="PANTHER" id="PTHR44167">
    <property type="entry name" value="OVARIAN-SPECIFIC SERINE/THREONINE-PROTEIN KINASE LOK-RELATED"/>
    <property type="match status" value="1"/>
</dbReference>
<feature type="region of interest" description="Disordered" evidence="1">
    <location>
        <begin position="377"/>
        <end position="407"/>
    </location>
</feature>
<name>A0A364LL83_9GAMM</name>
<accession>A0A364LL83</accession>
<proteinExistence type="predicted"/>